<dbReference type="PATRIC" id="fig|1300222.3.peg.2526"/>
<keyword evidence="1 2" id="KW-0238">DNA-binding</keyword>
<evidence type="ECO:0000256" key="1">
    <source>
        <dbReference type="ARBA" id="ARBA00023125"/>
    </source>
</evidence>
<dbReference type="InterPro" id="IPR009057">
    <property type="entry name" value="Homeodomain-like_sf"/>
</dbReference>
<feature type="domain" description="HTH tetR-type" evidence="3">
    <location>
        <begin position="17"/>
        <end position="77"/>
    </location>
</feature>
<dbReference type="GO" id="GO:0000976">
    <property type="term" value="F:transcription cis-regulatory region binding"/>
    <property type="evidence" value="ECO:0007669"/>
    <property type="project" value="TreeGrafter"/>
</dbReference>
<dbReference type="GO" id="GO:0003700">
    <property type="term" value="F:DNA-binding transcription factor activity"/>
    <property type="evidence" value="ECO:0007669"/>
    <property type="project" value="TreeGrafter"/>
</dbReference>
<evidence type="ECO:0000313" key="5">
    <source>
        <dbReference type="Proteomes" id="UP000012081"/>
    </source>
</evidence>
<dbReference type="InterPro" id="IPR036271">
    <property type="entry name" value="Tet_transcr_reg_TetR-rel_C_sf"/>
</dbReference>
<gene>
    <name evidence="4" type="ORF">I532_12094</name>
</gene>
<dbReference type="AlphaFoldDB" id="M8D801"/>
<evidence type="ECO:0000313" key="4">
    <source>
        <dbReference type="EMBL" id="EMT52394.1"/>
    </source>
</evidence>
<dbReference type="STRING" id="1300222.I532_12094"/>
<proteinExistence type="predicted"/>
<accession>M8D801</accession>
<feature type="DNA-binding region" description="H-T-H motif" evidence="2">
    <location>
        <begin position="40"/>
        <end position="59"/>
    </location>
</feature>
<dbReference type="PANTHER" id="PTHR30055">
    <property type="entry name" value="HTH-TYPE TRANSCRIPTIONAL REGULATOR RUTR"/>
    <property type="match status" value="1"/>
</dbReference>
<comment type="caution">
    <text evidence="4">The sequence shown here is derived from an EMBL/GenBank/DDBJ whole genome shotgun (WGS) entry which is preliminary data.</text>
</comment>
<dbReference type="PROSITE" id="PS50977">
    <property type="entry name" value="HTH_TETR_2"/>
    <property type="match status" value="1"/>
</dbReference>
<dbReference type="SUPFAM" id="SSF48498">
    <property type="entry name" value="Tetracyclin repressor-like, C-terminal domain"/>
    <property type="match status" value="1"/>
</dbReference>
<dbReference type="Gene3D" id="1.10.10.60">
    <property type="entry name" value="Homeodomain-like"/>
    <property type="match status" value="1"/>
</dbReference>
<dbReference type="PRINTS" id="PR00455">
    <property type="entry name" value="HTHTETR"/>
</dbReference>
<evidence type="ECO:0000259" key="3">
    <source>
        <dbReference type="PROSITE" id="PS50977"/>
    </source>
</evidence>
<evidence type="ECO:0000256" key="2">
    <source>
        <dbReference type="PROSITE-ProRule" id="PRU00335"/>
    </source>
</evidence>
<dbReference type="PANTHER" id="PTHR30055:SF226">
    <property type="entry name" value="HTH-TYPE TRANSCRIPTIONAL REGULATOR PKSA"/>
    <property type="match status" value="1"/>
</dbReference>
<dbReference type="Proteomes" id="UP000012081">
    <property type="component" value="Unassembled WGS sequence"/>
</dbReference>
<sequence length="208" mass="23648">MDKPDHEKIQSGKGDEQETRERILAAARQLMSQKGYKGATTRKISELAGVNEVTIFRHFKNKERILIELLEEMTEIRPALEKAIHACGHDVKAMLMHYGEAYYNALVERKEVLIICLIESQNHPEVFNLLSRMPQIADEMLSEKLQEMHEAGLLPKGDFATAAHMFVSAFFHSFLARHWVKVDCDSLIDIPTMTESSADILLRGIGSR</sequence>
<reference evidence="4 5" key="1">
    <citation type="submission" date="2013-03" db="EMBL/GenBank/DDBJ databases">
        <title>Assembly of a new bacterial strain Brevibacillus borstelensis AK1.</title>
        <authorList>
            <person name="Rajan I."/>
            <person name="PoliReddy D."/>
            <person name="Sugumar T."/>
            <person name="Rathinam K."/>
            <person name="Alqarawi S."/>
            <person name="Khalil A.B."/>
            <person name="Sivakumar N."/>
        </authorList>
    </citation>
    <scope>NUCLEOTIDE SEQUENCE [LARGE SCALE GENOMIC DNA]</scope>
    <source>
        <strain evidence="4 5">AK1</strain>
    </source>
</reference>
<dbReference type="Pfam" id="PF00440">
    <property type="entry name" value="TetR_N"/>
    <property type="match status" value="1"/>
</dbReference>
<organism evidence="4 5">
    <name type="scientific">Brevibacillus borstelensis AK1</name>
    <dbReference type="NCBI Taxonomy" id="1300222"/>
    <lineage>
        <taxon>Bacteria</taxon>
        <taxon>Bacillati</taxon>
        <taxon>Bacillota</taxon>
        <taxon>Bacilli</taxon>
        <taxon>Bacillales</taxon>
        <taxon>Paenibacillaceae</taxon>
        <taxon>Brevibacillus</taxon>
    </lineage>
</organism>
<dbReference type="Gene3D" id="1.10.357.10">
    <property type="entry name" value="Tetracycline Repressor, domain 2"/>
    <property type="match status" value="1"/>
</dbReference>
<dbReference type="InterPro" id="IPR050109">
    <property type="entry name" value="HTH-type_TetR-like_transc_reg"/>
</dbReference>
<dbReference type="InterPro" id="IPR001647">
    <property type="entry name" value="HTH_TetR"/>
</dbReference>
<dbReference type="RefSeq" id="WP_003388499.1">
    <property type="nucleotide sequence ID" value="NZ_APBN01000004.1"/>
</dbReference>
<dbReference type="SUPFAM" id="SSF46689">
    <property type="entry name" value="Homeodomain-like"/>
    <property type="match status" value="1"/>
</dbReference>
<protein>
    <submittedName>
        <fullName evidence="4">Transcriptional regulator</fullName>
    </submittedName>
</protein>
<keyword evidence="5" id="KW-1185">Reference proteome</keyword>
<dbReference type="OrthoDB" id="277085at2"/>
<dbReference type="EMBL" id="APBN01000004">
    <property type="protein sequence ID" value="EMT52394.1"/>
    <property type="molecule type" value="Genomic_DNA"/>
</dbReference>
<name>M8D801_9BACL</name>